<gene>
    <name evidence="8" type="ORF">GGI25_004196</name>
</gene>
<comment type="caution">
    <text evidence="8">The sequence shown here is derived from an EMBL/GenBank/DDBJ whole genome shotgun (WGS) entry which is preliminary data.</text>
</comment>
<evidence type="ECO:0000256" key="1">
    <source>
        <dbReference type="ARBA" id="ARBA00001936"/>
    </source>
</evidence>
<organism evidence="8 9">
    <name type="scientific">Coemansia spiralis</name>
    <dbReference type="NCBI Taxonomy" id="417178"/>
    <lineage>
        <taxon>Eukaryota</taxon>
        <taxon>Fungi</taxon>
        <taxon>Fungi incertae sedis</taxon>
        <taxon>Zoopagomycota</taxon>
        <taxon>Kickxellomycotina</taxon>
        <taxon>Kickxellomycetes</taxon>
        <taxon>Kickxellales</taxon>
        <taxon>Kickxellaceae</taxon>
        <taxon>Coemansia</taxon>
    </lineage>
</organism>
<dbReference type="GO" id="GO:0046872">
    <property type="term" value="F:metal ion binding"/>
    <property type="evidence" value="ECO:0007669"/>
    <property type="project" value="UniProtKB-KW"/>
</dbReference>
<evidence type="ECO:0000313" key="9">
    <source>
        <dbReference type="Proteomes" id="UP001151518"/>
    </source>
</evidence>
<name>A0A9W8G727_9FUNG</name>
<dbReference type="Proteomes" id="UP001151518">
    <property type="component" value="Unassembled WGS sequence"/>
</dbReference>
<dbReference type="Gene3D" id="1.10.1410.10">
    <property type="match status" value="1"/>
</dbReference>
<keyword evidence="5" id="KW-0479">Metal-binding</keyword>
<dbReference type="SUPFAM" id="SSF81301">
    <property type="entry name" value="Nucleotidyltransferase"/>
    <property type="match status" value="1"/>
</dbReference>
<keyword evidence="4" id="KW-0808">Transferase</keyword>
<dbReference type="SUPFAM" id="SSF81631">
    <property type="entry name" value="PAP/OAS1 substrate-binding domain"/>
    <property type="match status" value="1"/>
</dbReference>
<dbReference type="OrthoDB" id="2274644at2759"/>
<dbReference type="PANTHER" id="PTHR12271:SF40">
    <property type="entry name" value="POLY(A) RNA POLYMERASE GLD2"/>
    <property type="match status" value="1"/>
</dbReference>
<evidence type="ECO:0000256" key="4">
    <source>
        <dbReference type="ARBA" id="ARBA00022679"/>
    </source>
</evidence>
<protein>
    <recommendedName>
        <fullName evidence="7">PAP-associated domain-containing protein</fullName>
    </recommendedName>
</protein>
<proteinExistence type="inferred from homology"/>
<feature type="domain" description="PAP-associated" evidence="7">
    <location>
        <begin position="345"/>
        <end position="396"/>
    </location>
</feature>
<dbReference type="AlphaFoldDB" id="A0A9W8G727"/>
<evidence type="ECO:0000256" key="3">
    <source>
        <dbReference type="ARBA" id="ARBA00008593"/>
    </source>
</evidence>
<comment type="cofactor">
    <cofactor evidence="1">
        <name>Mn(2+)</name>
        <dbReference type="ChEBI" id="CHEBI:29035"/>
    </cofactor>
</comment>
<dbReference type="GO" id="GO:0016779">
    <property type="term" value="F:nucleotidyltransferase activity"/>
    <property type="evidence" value="ECO:0007669"/>
    <property type="project" value="TreeGrafter"/>
</dbReference>
<accession>A0A9W8G727</accession>
<comment type="cofactor">
    <cofactor evidence="2">
        <name>Mg(2+)</name>
        <dbReference type="ChEBI" id="CHEBI:18420"/>
    </cofactor>
</comment>
<evidence type="ECO:0000256" key="5">
    <source>
        <dbReference type="ARBA" id="ARBA00022723"/>
    </source>
</evidence>
<evidence type="ECO:0000313" key="8">
    <source>
        <dbReference type="EMBL" id="KAJ2674809.1"/>
    </source>
</evidence>
<evidence type="ECO:0000259" key="7">
    <source>
        <dbReference type="Pfam" id="PF03828"/>
    </source>
</evidence>
<dbReference type="EMBL" id="JANBTW010000053">
    <property type="protein sequence ID" value="KAJ2674809.1"/>
    <property type="molecule type" value="Genomic_DNA"/>
</dbReference>
<evidence type="ECO:0000256" key="2">
    <source>
        <dbReference type="ARBA" id="ARBA00001946"/>
    </source>
</evidence>
<comment type="similarity">
    <text evidence="3">Belongs to the DNA polymerase type-B-like family.</text>
</comment>
<reference evidence="8" key="1">
    <citation type="submission" date="2022-07" db="EMBL/GenBank/DDBJ databases">
        <title>Phylogenomic reconstructions and comparative analyses of Kickxellomycotina fungi.</title>
        <authorList>
            <person name="Reynolds N.K."/>
            <person name="Stajich J.E."/>
            <person name="Barry K."/>
            <person name="Grigoriev I.V."/>
            <person name="Crous P."/>
            <person name="Smith M.E."/>
        </authorList>
    </citation>
    <scope>NUCLEOTIDE SEQUENCE</scope>
    <source>
        <strain evidence="8">NRRL 3115</strain>
    </source>
</reference>
<dbReference type="PANTHER" id="PTHR12271">
    <property type="entry name" value="POLY A POLYMERASE CID PAP -RELATED"/>
    <property type="match status" value="1"/>
</dbReference>
<dbReference type="InterPro" id="IPR002058">
    <property type="entry name" value="PAP_assoc"/>
</dbReference>
<evidence type="ECO:0000256" key="6">
    <source>
        <dbReference type="ARBA" id="ARBA00022842"/>
    </source>
</evidence>
<sequence>MVISMVGSRRFPSISKVVKALERSHSAQAHIEALDLLVKATHTVEQTGALTWIPGREHPVRVRPLHGLHLGRFWLTRLQKLSGIVSKTLFSVGRKRVVGNKATFVFHNKMKKRQKGAVWVVVQPNNAHEVATQIYNRFLDRIPRCLPELAATEFCLPSQRLGQMANEIDEFSAKCEPSKERQNDIAQLLKLLKQQGGGLLGLFGSHTYQLTTPMSDVDISTEDLPRVTRVMRQLGFRVVEVKRARVPITKFTYKGISGDVSMGPTGVAKSNILKMCVAADPRVRPFLLVLKMWAHRRQLYGPVNSFTIVLMGLAFLVAHKVVPPLQSLSNHGASFSASPNLMCTARLLYEMFSFYGTRFDPLKNAVSLRLGSTTVPRMGLTTSEPGFLVIEDPMETQVNCACNASAEWVEAFLWEMRRAAWVLSLGPPVLNRLFLAPSKAIYGDAGVWASAYPRLLSAYQSANNARVFTGNERRVDLKSMEDKELQ</sequence>
<dbReference type="InterPro" id="IPR043519">
    <property type="entry name" value="NT_sf"/>
</dbReference>
<dbReference type="Pfam" id="PF03828">
    <property type="entry name" value="PAP_assoc"/>
    <property type="match status" value="1"/>
</dbReference>
<dbReference type="GO" id="GO:0031123">
    <property type="term" value="P:RNA 3'-end processing"/>
    <property type="evidence" value="ECO:0007669"/>
    <property type="project" value="TreeGrafter"/>
</dbReference>
<keyword evidence="6" id="KW-0460">Magnesium</keyword>